<dbReference type="GO" id="GO:0005886">
    <property type="term" value="C:plasma membrane"/>
    <property type="evidence" value="ECO:0007669"/>
    <property type="project" value="UniProtKB-SubCell"/>
</dbReference>
<evidence type="ECO:0000256" key="3">
    <source>
        <dbReference type="ARBA" id="ARBA00010544"/>
    </source>
</evidence>
<name>F7XQ29_METZD</name>
<evidence type="ECO:0000256" key="8">
    <source>
        <dbReference type="ARBA" id="ARBA00022692"/>
    </source>
</evidence>
<dbReference type="GO" id="GO:0017004">
    <property type="term" value="P:cytochrome complex assembly"/>
    <property type="evidence" value="ECO:0007669"/>
    <property type="project" value="UniProtKB-KW"/>
</dbReference>
<dbReference type="PIRSF" id="PIRSF002764">
    <property type="entry name" value="CcmB"/>
    <property type="match status" value="1"/>
</dbReference>
<feature type="transmembrane region" description="Helical" evidence="12">
    <location>
        <begin position="105"/>
        <end position="127"/>
    </location>
</feature>
<organism evidence="13 14">
    <name type="scientific">Methanosalsum zhilinae (strain DSM 4017 / NBRC 107636 / OCM 62 / WeN5)</name>
    <name type="common">Methanohalophilus zhilinae</name>
    <dbReference type="NCBI Taxonomy" id="679901"/>
    <lineage>
        <taxon>Archaea</taxon>
        <taxon>Methanobacteriati</taxon>
        <taxon>Methanobacteriota</taxon>
        <taxon>Stenosarchaea group</taxon>
        <taxon>Methanomicrobia</taxon>
        <taxon>Methanosarcinales</taxon>
        <taxon>Methanosarcinaceae</taxon>
        <taxon>Methanosalsum</taxon>
    </lineage>
</organism>
<evidence type="ECO:0000256" key="6">
    <source>
        <dbReference type="ARBA" id="ARBA00022475"/>
    </source>
</evidence>
<dbReference type="Pfam" id="PF03379">
    <property type="entry name" value="CcmB"/>
    <property type="match status" value="1"/>
</dbReference>
<dbReference type="PRINTS" id="PR01414">
    <property type="entry name" value="CCMBBIOGNSIS"/>
</dbReference>
<feature type="transmembrane region" description="Helical" evidence="12">
    <location>
        <begin position="133"/>
        <end position="156"/>
    </location>
</feature>
<evidence type="ECO:0000256" key="9">
    <source>
        <dbReference type="ARBA" id="ARBA00022748"/>
    </source>
</evidence>
<reference evidence="13" key="1">
    <citation type="submission" date="2010-07" db="EMBL/GenBank/DDBJ databases">
        <title>The complete genome of Methanosalsum zhilinae DSM 4017.</title>
        <authorList>
            <consortium name="US DOE Joint Genome Institute (JGI-PGF)"/>
            <person name="Lucas S."/>
            <person name="Copeland A."/>
            <person name="Lapidus A."/>
            <person name="Glavina del Rio T."/>
            <person name="Dalin E."/>
            <person name="Tice H."/>
            <person name="Bruce D."/>
            <person name="Goodwin L."/>
            <person name="Pitluck S."/>
            <person name="Kyrpides N."/>
            <person name="Mavromatis K."/>
            <person name="Ovchinnikova G."/>
            <person name="Daligault H."/>
            <person name="Detter J.C."/>
            <person name="Han C."/>
            <person name="Tapia R."/>
            <person name="Larimer F."/>
            <person name="Land M."/>
            <person name="Hauser L."/>
            <person name="Markowitz V."/>
            <person name="Cheng J.-F."/>
            <person name="Hugenholtz P."/>
            <person name="Woyke T."/>
            <person name="Wu D."/>
            <person name="Spring S."/>
            <person name="Schueler E."/>
            <person name="Brambilla E."/>
            <person name="Klenk H.-P."/>
            <person name="Eisen J.A."/>
        </authorList>
    </citation>
    <scope>NUCLEOTIDE SEQUENCE</scope>
    <source>
        <strain evidence="13">DSM 4017</strain>
    </source>
</reference>
<dbReference type="InterPro" id="IPR003544">
    <property type="entry name" value="Cyt_c_biogenesis_CcmB"/>
</dbReference>
<feature type="transmembrane region" description="Helical" evidence="12">
    <location>
        <begin position="202"/>
        <end position="218"/>
    </location>
</feature>
<dbReference type="GO" id="GO:1903607">
    <property type="term" value="P:cytochrome c biosynthetic process"/>
    <property type="evidence" value="ECO:0007669"/>
    <property type="project" value="TreeGrafter"/>
</dbReference>
<keyword evidence="9" id="KW-0201">Cytochrome c-type biogenesis</keyword>
<dbReference type="Proteomes" id="UP000006622">
    <property type="component" value="Chromosome"/>
</dbReference>
<proteinExistence type="inferred from homology"/>
<dbReference type="RefSeq" id="WP_013897829.1">
    <property type="nucleotide sequence ID" value="NC_015676.1"/>
</dbReference>
<feature type="transmembrane region" description="Helical" evidence="12">
    <location>
        <begin position="163"/>
        <end position="182"/>
    </location>
</feature>
<evidence type="ECO:0000256" key="4">
    <source>
        <dbReference type="ARBA" id="ARBA00016452"/>
    </source>
</evidence>
<dbReference type="OrthoDB" id="51643at2157"/>
<feature type="transmembrane region" description="Helical" evidence="12">
    <location>
        <begin position="21"/>
        <end position="41"/>
    </location>
</feature>
<evidence type="ECO:0000256" key="2">
    <source>
        <dbReference type="ARBA" id="ARBA00004429"/>
    </source>
</evidence>
<evidence type="ECO:0000313" key="14">
    <source>
        <dbReference type="Proteomes" id="UP000006622"/>
    </source>
</evidence>
<keyword evidence="7" id="KW-0997">Cell inner membrane</keyword>
<protein>
    <recommendedName>
        <fullName evidence="4">Heme exporter protein B</fullName>
    </recommendedName>
</protein>
<comment type="similarity">
    <text evidence="3">Belongs to the CcmB/CycW/HelB family.</text>
</comment>
<comment type="subcellular location">
    <subcellularLocation>
        <location evidence="2">Cell inner membrane</location>
        <topology evidence="2">Multi-pass membrane protein</topology>
    </subcellularLocation>
</comment>
<dbReference type="InterPro" id="IPR026031">
    <property type="entry name" value="Cyt_c_CcmB_bac"/>
</dbReference>
<dbReference type="PANTHER" id="PTHR30070">
    <property type="entry name" value="HEME EXPORTER PROTEIN B"/>
    <property type="match status" value="1"/>
</dbReference>
<dbReference type="KEGG" id="mzh:Mzhil_0520"/>
<evidence type="ECO:0000256" key="5">
    <source>
        <dbReference type="ARBA" id="ARBA00022448"/>
    </source>
</evidence>
<evidence type="ECO:0000313" key="13">
    <source>
        <dbReference type="EMBL" id="AEH60390.1"/>
    </source>
</evidence>
<dbReference type="PANTHER" id="PTHR30070:SF1">
    <property type="entry name" value="CYTOCHROME C BIOGENESIS B-RELATED"/>
    <property type="match status" value="1"/>
</dbReference>
<keyword evidence="5" id="KW-0813">Transport</keyword>
<gene>
    <name evidence="13" type="ordered locus">Mzhil_0520</name>
</gene>
<keyword evidence="6" id="KW-1003">Cell membrane</keyword>
<evidence type="ECO:0000256" key="1">
    <source>
        <dbReference type="ARBA" id="ARBA00002442"/>
    </source>
</evidence>
<sequence>MLKSFHIAIKDLRSEFRTKQMLNSMIVFSLIVIVIFGISFSDLIGNMEIIEQLAPGVLWISFAFIAVIAISRSFSDEIKNRCIDGLRMCPVDTGAIYTGKMLSTIILLFLVEMIVIPLFSIMFNYTIQGVPELALIIFLGTAGIVCVGLLLSAITINSRSGELLLPVLLFPLIIPVIIPAVISTGKILAGGSISDIIDELRLLGVYVIIFYVISRILFEYTIQE</sequence>
<dbReference type="GO" id="GO:0015232">
    <property type="term" value="F:heme transmembrane transporter activity"/>
    <property type="evidence" value="ECO:0007669"/>
    <property type="project" value="InterPro"/>
</dbReference>
<feature type="transmembrane region" description="Helical" evidence="12">
    <location>
        <begin position="53"/>
        <end position="71"/>
    </location>
</feature>
<keyword evidence="10 12" id="KW-1133">Transmembrane helix</keyword>
<dbReference type="STRING" id="679901.Mzhil_0520"/>
<dbReference type="EMBL" id="CP002101">
    <property type="protein sequence ID" value="AEH60390.1"/>
    <property type="molecule type" value="Genomic_DNA"/>
</dbReference>
<dbReference type="GeneID" id="10822129"/>
<dbReference type="HOGENOM" id="CLU_079069_0_0_2"/>
<comment type="function">
    <text evidence="1">Required for the export of heme to the periplasm for the biogenesis of c-type cytochromes.</text>
</comment>
<keyword evidence="8 12" id="KW-0812">Transmembrane</keyword>
<evidence type="ECO:0000256" key="7">
    <source>
        <dbReference type="ARBA" id="ARBA00022519"/>
    </source>
</evidence>
<keyword evidence="14" id="KW-1185">Reference proteome</keyword>
<evidence type="ECO:0000256" key="12">
    <source>
        <dbReference type="SAM" id="Phobius"/>
    </source>
</evidence>
<dbReference type="AlphaFoldDB" id="F7XQ29"/>
<evidence type="ECO:0000256" key="11">
    <source>
        <dbReference type="ARBA" id="ARBA00023136"/>
    </source>
</evidence>
<accession>F7XQ29</accession>
<evidence type="ECO:0000256" key="10">
    <source>
        <dbReference type="ARBA" id="ARBA00022989"/>
    </source>
</evidence>
<keyword evidence="11 12" id="KW-0472">Membrane</keyword>